<feature type="transmembrane region" description="Helical" evidence="5">
    <location>
        <begin position="28"/>
        <end position="54"/>
    </location>
</feature>
<dbReference type="AlphaFoldDB" id="A0A0D3IEU3"/>
<dbReference type="PaxDb" id="2903-EOD09778"/>
<feature type="transmembrane region" description="Helical" evidence="5">
    <location>
        <begin position="276"/>
        <end position="295"/>
    </location>
</feature>
<proteinExistence type="predicted"/>
<dbReference type="GeneID" id="17255898"/>
<dbReference type="Pfam" id="PF13000">
    <property type="entry name" value="Acatn"/>
    <property type="match status" value="1"/>
</dbReference>
<dbReference type="Gene3D" id="1.20.1250.20">
    <property type="entry name" value="MFS general substrate transporter like domains"/>
    <property type="match status" value="1"/>
</dbReference>
<keyword evidence="2 5" id="KW-0812">Transmembrane</keyword>
<reference evidence="6" key="2">
    <citation type="submission" date="2024-10" db="UniProtKB">
        <authorList>
            <consortium name="EnsemblProtists"/>
        </authorList>
    </citation>
    <scope>IDENTIFICATION</scope>
</reference>
<sequence>MAPVAPSLHHAPPPTLEGGQLENPTGKLCLLTALYAVQGVPFALIIGTLPTLFATSVSDARIGVLSLGAWPFALKALFAPLVDSYFSRKAWVIPCTLASGALWLWLGHTIEALVLSRDTTSLAAALFAVVLLLAAQDVAVDIWALELLPARSRPYAPVCQTVGMGAGNLIAHPLLLLLSSSRLRDPPVLTLPRFLWLLGPIHAALALAAALQPEPERTRPRPSLRRTLESLRAVAATPTTRRIGAACLLQRVGVAALDGCSLTQYMRLPGARQEHIACLAALQAPVALAAAVYAGRLVARSDRPAPEAARGQMRTGYLLLVASSVAVPALLCTHRVGSAGSTAGLVVATSVFLTANKLWWTAQGTLFNEAVVSPEGGPPRAAAASHLTLLNSLSNAGKMWPVPVALAVSDAVGYRAASGTCALAGLAALPLMWRLIEQRRRSAEHQRTVEMGVEERAPLNPL</sequence>
<evidence type="ECO:0000256" key="4">
    <source>
        <dbReference type="ARBA" id="ARBA00023136"/>
    </source>
</evidence>
<keyword evidence="4 5" id="KW-0472">Membrane</keyword>
<keyword evidence="7" id="KW-1185">Reference proteome</keyword>
<dbReference type="KEGG" id="ehx:EMIHUDRAFT_216352"/>
<dbReference type="PANTHER" id="PTHR12778:SF9">
    <property type="entry name" value="ACETYL-COENZYME A TRANSPORTER 1"/>
    <property type="match status" value="1"/>
</dbReference>
<dbReference type="RefSeq" id="XP_005762207.1">
    <property type="nucleotide sequence ID" value="XM_005762150.1"/>
</dbReference>
<evidence type="ECO:0000256" key="5">
    <source>
        <dbReference type="SAM" id="Phobius"/>
    </source>
</evidence>
<evidence type="ECO:0000256" key="3">
    <source>
        <dbReference type="ARBA" id="ARBA00022989"/>
    </source>
</evidence>
<dbReference type="GO" id="GO:0035348">
    <property type="term" value="P:acetyl-CoA transmembrane transport"/>
    <property type="evidence" value="ECO:0007669"/>
    <property type="project" value="InterPro"/>
</dbReference>
<dbReference type="SUPFAM" id="SSF103473">
    <property type="entry name" value="MFS general substrate transporter"/>
    <property type="match status" value="1"/>
</dbReference>
<dbReference type="GO" id="GO:0016020">
    <property type="term" value="C:membrane"/>
    <property type="evidence" value="ECO:0007669"/>
    <property type="project" value="UniProtKB-SubCell"/>
</dbReference>
<evidence type="ECO:0000313" key="6">
    <source>
        <dbReference type="EnsemblProtists" id="EOD09778"/>
    </source>
</evidence>
<feature type="transmembrane region" description="Helical" evidence="5">
    <location>
        <begin position="194"/>
        <end position="211"/>
    </location>
</feature>
<dbReference type="EnsemblProtists" id="EOD09778">
    <property type="protein sequence ID" value="EOD09778"/>
    <property type="gene ID" value="EMIHUDRAFT_216352"/>
</dbReference>
<feature type="transmembrane region" description="Helical" evidence="5">
    <location>
        <begin position="339"/>
        <end position="360"/>
    </location>
</feature>
<keyword evidence="3 5" id="KW-1133">Transmembrane helix</keyword>
<dbReference type="InterPro" id="IPR036259">
    <property type="entry name" value="MFS_trans_sf"/>
</dbReference>
<reference evidence="7" key="1">
    <citation type="journal article" date="2013" name="Nature">
        <title>Pan genome of the phytoplankton Emiliania underpins its global distribution.</title>
        <authorList>
            <person name="Read B.A."/>
            <person name="Kegel J."/>
            <person name="Klute M.J."/>
            <person name="Kuo A."/>
            <person name="Lefebvre S.C."/>
            <person name="Maumus F."/>
            <person name="Mayer C."/>
            <person name="Miller J."/>
            <person name="Monier A."/>
            <person name="Salamov A."/>
            <person name="Young J."/>
            <person name="Aguilar M."/>
            <person name="Claverie J.M."/>
            <person name="Frickenhaus S."/>
            <person name="Gonzalez K."/>
            <person name="Herman E.K."/>
            <person name="Lin Y.C."/>
            <person name="Napier J."/>
            <person name="Ogata H."/>
            <person name="Sarno A.F."/>
            <person name="Shmutz J."/>
            <person name="Schroeder D."/>
            <person name="de Vargas C."/>
            <person name="Verret F."/>
            <person name="von Dassow P."/>
            <person name="Valentin K."/>
            <person name="Van de Peer Y."/>
            <person name="Wheeler G."/>
            <person name="Dacks J.B."/>
            <person name="Delwiche C.F."/>
            <person name="Dyhrman S.T."/>
            <person name="Glockner G."/>
            <person name="John U."/>
            <person name="Richards T."/>
            <person name="Worden A.Z."/>
            <person name="Zhang X."/>
            <person name="Grigoriev I.V."/>
            <person name="Allen A.E."/>
            <person name="Bidle K."/>
            <person name="Borodovsky M."/>
            <person name="Bowler C."/>
            <person name="Brownlee C."/>
            <person name="Cock J.M."/>
            <person name="Elias M."/>
            <person name="Gladyshev V.N."/>
            <person name="Groth M."/>
            <person name="Guda C."/>
            <person name="Hadaegh A."/>
            <person name="Iglesias-Rodriguez M.D."/>
            <person name="Jenkins J."/>
            <person name="Jones B.M."/>
            <person name="Lawson T."/>
            <person name="Leese F."/>
            <person name="Lindquist E."/>
            <person name="Lobanov A."/>
            <person name="Lomsadze A."/>
            <person name="Malik S.B."/>
            <person name="Marsh M.E."/>
            <person name="Mackinder L."/>
            <person name="Mock T."/>
            <person name="Mueller-Roeber B."/>
            <person name="Pagarete A."/>
            <person name="Parker M."/>
            <person name="Probert I."/>
            <person name="Quesneville H."/>
            <person name="Raines C."/>
            <person name="Rensing S.A."/>
            <person name="Riano-Pachon D.M."/>
            <person name="Richier S."/>
            <person name="Rokitta S."/>
            <person name="Shiraiwa Y."/>
            <person name="Soanes D.M."/>
            <person name="van der Giezen M."/>
            <person name="Wahlund T.M."/>
            <person name="Williams B."/>
            <person name="Wilson W."/>
            <person name="Wolfe G."/>
            <person name="Wurch L.L."/>
        </authorList>
    </citation>
    <scope>NUCLEOTIDE SEQUENCE</scope>
</reference>
<feature type="transmembrane region" description="Helical" evidence="5">
    <location>
        <begin position="412"/>
        <end position="433"/>
    </location>
</feature>
<evidence type="ECO:0000256" key="2">
    <source>
        <dbReference type="ARBA" id="ARBA00022692"/>
    </source>
</evidence>
<accession>A0A0D3IEU3</accession>
<dbReference type="eggNOG" id="KOG3574">
    <property type="taxonomic scope" value="Eukaryota"/>
</dbReference>
<organism evidence="6 7">
    <name type="scientific">Emiliania huxleyi (strain CCMP1516)</name>
    <dbReference type="NCBI Taxonomy" id="280463"/>
    <lineage>
        <taxon>Eukaryota</taxon>
        <taxon>Haptista</taxon>
        <taxon>Haptophyta</taxon>
        <taxon>Prymnesiophyceae</taxon>
        <taxon>Isochrysidales</taxon>
        <taxon>Noelaerhabdaceae</taxon>
        <taxon>Emiliania</taxon>
    </lineage>
</organism>
<dbReference type="GO" id="GO:0008521">
    <property type="term" value="F:acetyl-CoA transmembrane transporter activity"/>
    <property type="evidence" value="ECO:0007669"/>
    <property type="project" value="InterPro"/>
</dbReference>
<feature type="transmembrane region" description="Helical" evidence="5">
    <location>
        <begin position="315"/>
        <end position="332"/>
    </location>
</feature>
<feature type="transmembrane region" description="Helical" evidence="5">
    <location>
        <begin position="90"/>
        <end position="110"/>
    </location>
</feature>
<feature type="transmembrane region" description="Helical" evidence="5">
    <location>
        <begin position="60"/>
        <end position="78"/>
    </location>
</feature>
<dbReference type="InterPro" id="IPR004752">
    <property type="entry name" value="AmpG_permease/AT-1"/>
</dbReference>
<evidence type="ECO:0000256" key="1">
    <source>
        <dbReference type="ARBA" id="ARBA00004141"/>
    </source>
</evidence>
<dbReference type="PANTHER" id="PTHR12778">
    <property type="entry name" value="SOLUTE CARRIER FAMILY 33 ACETYL-COA TRANSPORTER -RELATED"/>
    <property type="match status" value="1"/>
</dbReference>
<evidence type="ECO:0000313" key="7">
    <source>
        <dbReference type="Proteomes" id="UP000013827"/>
    </source>
</evidence>
<dbReference type="HOGENOM" id="CLU_020502_3_0_1"/>
<dbReference type="Proteomes" id="UP000013827">
    <property type="component" value="Unassembled WGS sequence"/>
</dbReference>
<protein>
    <submittedName>
        <fullName evidence="6">Uncharacterized protein</fullName>
    </submittedName>
</protein>
<name>A0A0D3IEU3_EMIH1</name>
<comment type="subcellular location">
    <subcellularLocation>
        <location evidence="1">Membrane</location>
        <topology evidence="1">Multi-pass membrane protein</topology>
    </subcellularLocation>
</comment>
<feature type="transmembrane region" description="Helical" evidence="5">
    <location>
        <begin position="122"/>
        <end position="143"/>
    </location>
</feature>
<dbReference type="InterPro" id="IPR024371">
    <property type="entry name" value="AcetylCoA_trans_1-like"/>
</dbReference>